<feature type="region of interest" description="Disordered" evidence="4">
    <location>
        <begin position="427"/>
        <end position="506"/>
    </location>
</feature>
<comment type="caution">
    <text evidence="5">The sequence shown here is derived from an EMBL/GenBank/DDBJ whole genome shotgun (WGS) entry which is preliminary data.</text>
</comment>
<accession>A0A0M0J5B5</accession>
<dbReference type="AlphaFoldDB" id="A0A0M0J5B5"/>
<dbReference type="GO" id="GO:0015631">
    <property type="term" value="F:tubulin binding"/>
    <property type="evidence" value="ECO:0007669"/>
    <property type="project" value="TreeGrafter"/>
</dbReference>
<keyword evidence="1 5" id="KW-0436">Ligase</keyword>
<evidence type="ECO:0000256" key="4">
    <source>
        <dbReference type="SAM" id="MobiDB-lite"/>
    </source>
</evidence>
<keyword evidence="3" id="KW-0067">ATP-binding</keyword>
<dbReference type="GO" id="GO:0000226">
    <property type="term" value="P:microtubule cytoskeleton organization"/>
    <property type="evidence" value="ECO:0007669"/>
    <property type="project" value="TreeGrafter"/>
</dbReference>
<feature type="region of interest" description="Disordered" evidence="4">
    <location>
        <begin position="533"/>
        <end position="582"/>
    </location>
</feature>
<feature type="compositionally biased region" description="Polar residues" evidence="4">
    <location>
        <begin position="439"/>
        <end position="449"/>
    </location>
</feature>
<proteinExistence type="predicted"/>
<feature type="compositionally biased region" description="Polar residues" evidence="4">
    <location>
        <begin position="543"/>
        <end position="565"/>
    </location>
</feature>
<organism evidence="5 6">
    <name type="scientific">Chrysochromulina tobinii</name>
    <dbReference type="NCBI Taxonomy" id="1460289"/>
    <lineage>
        <taxon>Eukaryota</taxon>
        <taxon>Haptista</taxon>
        <taxon>Haptophyta</taxon>
        <taxon>Prymnesiophyceae</taxon>
        <taxon>Prymnesiales</taxon>
        <taxon>Chrysochromulinaceae</taxon>
        <taxon>Chrysochromulina</taxon>
    </lineage>
</organism>
<gene>
    <name evidence="5" type="ORF">Ctob_005311</name>
</gene>
<protein>
    <submittedName>
        <fullName evidence="5">Tubulin-tyrosine ligase family protein</fullName>
    </submittedName>
</protein>
<evidence type="ECO:0000256" key="2">
    <source>
        <dbReference type="ARBA" id="ARBA00022741"/>
    </source>
</evidence>
<dbReference type="PANTHER" id="PTHR12241:SF147">
    <property type="entry name" value="TUBULIN POLYGLUTAMYLASE TTLL7"/>
    <property type="match status" value="1"/>
</dbReference>
<keyword evidence="6" id="KW-1185">Reference proteome</keyword>
<dbReference type="OrthoDB" id="202825at2759"/>
<sequence>MCWSDTSVALERIMRMGRLQKINHFPGMLELVRKAGTARNLNKMLKACGKDYKFFPKTFMLPADYTQLKAEWAPGQNHGNKTFIVKPSAGCQGKGIYLTRKLDEIDPQDNSVVQRYLHRPHLLEGYKYDLRIYVLLSSLQPLRIFIFREGLVRVCTEKYQPVEKNLENVQMHLTNYAINKDSETFVQPEGMEDHEQEGAHKRTITSLMNTLRAEGHDVDRLWKDIGEVCVKTIISVQPHLEHTYFTCRQRSDDPGFGCFELLGFDIMMDYKLRPSLLEINHSPSFTCDSPMDTAVKTAVIRGTMEMISFSREEYKLIKRCPARLTPELREKLVRIRAEYELAHCDRLGFDILYAADRPDMDDPEVAALMAHYDGLLEIAAHLYSDIAAAAFKAAGISAKSSGAVPGAAGAGPSHAIARNARPAAGGGAAVAARARESVSHSAPLTSPRANSARRMRDAPKSAGTRSPVRTGRAASEAGYSSSSSHHHQPGSAAKGATKPHVAAKGGAGHISSSVLAQLANLQSLSPRILEKMSADMSGRSDRSASGLSNGLPSQRSAGSSSTPFRVSSYGHHSRSPLNPQQA</sequence>
<dbReference type="GO" id="GO:0070740">
    <property type="term" value="F:tubulin-glutamic acid ligase activity"/>
    <property type="evidence" value="ECO:0007669"/>
    <property type="project" value="TreeGrafter"/>
</dbReference>
<dbReference type="PROSITE" id="PS51221">
    <property type="entry name" value="TTL"/>
    <property type="match status" value="1"/>
</dbReference>
<evidence type="ECO:0000256" key="1">
    <source>
        <dbReference type="ARBA" id="ARBA00022598"/>
    </source>
</evidence>
<dbReference type="SUPFAM" id="SSF56059">
    <property type="entry name" value="Glutathione synthetase ATP-binding domain-like"/>
    <property type="match status" value="1"/>
</dbReference>
<evidence type="ECO:0000313" key="6">
    <source>
        <dbReference type="Proteomes" id="UP000037460"/>
    </source>
</evidence>
<dbReference type="PANTHER" id="PTHR12241">
    <property type="entry name" value="TUBULIN POLYGLUTAMYLASE"/>
    <property type="match status" value="1"/>
</dbReference>
<dbReference type="Proteomes" id="UP000037460">
    <property type="component" value="Unassembled WGS sequence"/>
</dbReference>
<evidence type="ECO:0000256" key="3">
    <source>
        <dbReference type="ARBA" id="ARBA00022840"/>
    </source>
</evidence>
<feature type="compositionally biased region" description="Low complexity" evidence="4">
    <location>
        <begin position="471"/>
        <end position="493"/>
    </location>
</feature>
<evidence type="ECO:0000313" key="5">
    <source>
        <dbReference type="EMBL" id="KOO21403.1"/>
    </source>
</evidence>
<feature type="compositionally biased region" description="Basic and acidic residues" evidence="4">
    <location>
        <begin position="533"/>
        <end position="542"/>
    </location>
</feature>
<keyword evidence="2" id="KW-0547">Nucleotide-binding</keyword>
<dbReference type="EMBL" id="JWZX01003365">
    <property type="protein sequence ID" value="KOO21403.1"/>
    <property type="molecule type" value="Genomic_DNA"/>
</dbReference>
<dbReference type="InterPro" id="IPR004344">
    <property type="entry name" value="TTL/TTLL_fam"/>
</dbReference>
<dbReference type="Pfam" id="PF03133">
    <property type="entry name" value="TTL"/>
    <property type="match status" value="1"/>
</dbReference>
<reference evidence="6" key="1">
    <citation type="journal article" date="2015" name="PLoS Genet.">
        <title>Genome Sequence and Transcriptome Analyses of Chrysochromulina tobin: Metabolic Tools for Enhanced Algal Fitness in the Prominent Order Prymnesiales (Haptophyceae).</title>
        <authorList>
            <person name="Hovde B.T."/>
            <person name="Deodato C.R."/>
            <person name="Hunsperger H.M."/>
            <person name="Ryken S.A."/>
            <person name="Yost W."/>
            <person name="Jha R.K."/>
            <person name="Patterson J."/>
            <person name="Monnat R.J. Jr."/>
            <person name="Barlow S.B."/>
            <person name="Starkenburg S.R."/>
            <person name="Cattolico R.A."/>
        </authorList>
    </citation>
    <scope>NUCLEOTIDE SEQUENCE</scope>
    <source>
        <strain evidence="6">CCMP291</strain>
    </source>
</reference>
<dbReference type="GO" id="GO:0005524">
    <property type="term" value="F:ATP binding"/>
    <property type="evidence" value="ECO:0007669"/>
    <property type="project" value="UniProtKB-KW"/>
</dbReference>
<name>A0A0M0J5B5_9EUKA</name>
<dbReference type="Gene3D" id="3.30.470.20">
    <property type="entry name" value="ATP-grasp fold, B domain"/>
    <property type="match status" value="1"/>
</dbReference>
<dbReference type="GO" id="GO:0036064">
    <property type="term" value="C:ciliary basal body"/>
    <property type="evidence" value="ECO:0007669"/>
    <property type="project" value="TreeGrafter"/>
</dbReference>